<dbReference type="InterPro" id="IPR019775">
    <property type="entry name" value="WD40_repeat_CS"/>
</dbReference>
<name>A0A0D6LID8_9BILA</name>
<dbReference type="Proteomes" id="UP000054495">
    <property type="component" value="Unassembled WGS sequence"/>
</dbReference>
<dbReference type="AlphaFoldDB" id="A0A0D6LID8"/>
<proteinExistence type="predicted"/>
<feature type="repeat" description="WD" evidence="4">
    <location>
        <begin position="137"/>
        <end position="177"/>
    </location>
</feature>
<keyword evidence="2 4" id="KW-0853">WD repeat</keyword>
<keyword evidence="6" id="KW-1185">Reference proteome</keyword>
<feature type="repeat" description="WD" evidence="4">
    <location>
        <begin position="69"/>
        <end position="93"/>
    </location>
</feature>
<evidence type="ECO:0000313" key="6">
    <source>
        <dbReference type="Proteomes" id="UP000054495"/>
    </source>
</evidence>
<dbReference type="PROSITE" id="PS50082">
    <property type="entry name" value="WD_REPEATS_2"/>
    <property type="match status" value="4"/>
</dbReference>
<organism evidence="5 6">
    <name type="scientific">Ancylostoma ceylanicum</name>
    <dbReference type="NCBI Taxonomy" id="53326"/>
    <lineage>
        <taxon>Eukaryota</taxon>
        <taxon>Metazoa</taxon>
        <taxon>Ecdysozoa</taxon>
        <taxon>Nematoda</taxon>
        <taxon>Chromadorea</taxon>
        <taxon>Rhabditida</taxon>
        <taxon>Rhabditina</taxon>
        <taxon>Rhabditomorpha</taxon>
        <taxon>Strongyloidea</taxon>
        <taxon>Ancylostomatidae</taxon>
        <taxon>Ancylostomatinae</taxon>
        <taxon>Ancylostoma</taxon>
    </lineage>
</organism>
<dbReference type="PROSITE" id="PS00678">
    <property type="entry name" value="WD_REPEATS_1"/>
    <property type="match status" value="4"/>
</dbReference>
<feature type="repeat" description="WD" evidence="4">
    <location>
        <begin position="11"/>
        <end position="33"/>
    </location>
</feature>
<evidence type="ECO:0000313" key="5">
    <source>
        <dbReference type="EMBL" id="EPB69721.1"/>
    </source>
</evidence>
<dbReference type="PROSITE" id="PS50294">
    <property type="entry name" value="WD_REPEATS_REGION"/>
    <property type="match status" value="1"/>
</dbReference>
<dbReference type="GO" id="GO:0005634">
    <property type="term" value="C:nucleus"/>
    <property type="evidence" value="ECO:0007669"/>
    <property type="project" value="TreeGrafter"/>
</dbReference>
<evidence type="ECO:0000256" key="2">
    <source>
        <dbReference type="ARBA" id="ARBA00022574"/>
    </source>
</evidence>
<dbReference type="GO" id="GO:0010992">
    <property type="term" value="P:ubiquitin recycling"/>
    <property type="evidence" value="ECO:0007669"/>
    <property type="project" value="TreeGrafter"/>
</dbReference>
<gene>
    <name evidence="5" type="ORF">ANCCEY_11189</name>
</gene>
<dbReference type="InterPro" id="IPR001680">
    <property type="entry name" value="WD40_rpt"/>
</dbReference>
<accession>A0A0D6LID8</accession>
<keyword evidence="3" id="KW-0677">Repeat</keyword>
<dbReference type="Pfam" id="PF00400">
    <property type="entry name" value="WD40"/>
    <property type="match status" value="4"/>
</dbReference>
<dbReference type="GO" id="GO:0005737">
    <property type="term" value="C:cytoplasm"/>
    <property type="evidence" value="ECO:0007669"/>
    <property type="project" value="TreeGrafter"/>
</dbReference>
<feature type="repeat" description="WD" evidence="4">
    <location>
        <begin position="94"/>
        <end position="133"/>
    </location>
</feature>
<dbReference type="PRINTS" id="PR00320">
    <property type="entry name" value="GPROTEINBRPT"/>
</dbReference>
<keyword evidence="1" id="KW-0963">Cytoplasm</keyword>
<dbReference type="InterPro" id="IPR036322">
    <property type="entry name" value="WD40_repeat_dom_sf"/>
</dbReference>
<protein>
    <submittedName>
        <fullName evidence="5">WD domain, G-beta repeat protein</fullName>
    </submittedName>
</protein>
<dbReference type="SMART" id="SM00320">
    <property type="entry name" value="WD40"/>
    <property type="match status" value="3"/>
</dbReference>
<dbReference type="PANTHER" id="PTHR19849:SF0">
    <property type="entry name" value="PHOSPHOLIPASE A-2-ACTIVATING PROTEIN"/>
    <property type="match status" value="1"/>
</dbReference>
<dbReference type="Gene3D" id="2.130.10.10">
    <property type="entry name" value="YVTN repeat-like/Quinoprotein amine dehydrogenase"/>
    <property type="match status" value="1"/>
</dbReference>
<evidence type="ECO:0000256" key="4">
    <source>
        <dbReference type="PROSITE-ProRule" id="PRU00221"/>
    </source>
</evidence>
<sequence>MYTITRATITLVSGSRDTTVRAWNIETGMCEQYLTGHVAAVRCVQLDLDGGRVISGAYDFTIKLDAARSIVVSGSLDTTIRVWDIAKGMCVCVLSGHHSLTSGMQLRGDILVSCNADSDVRVWNIRDGSCMYRLHGPNGHTSAITSLQFLDNGIVVTSGDDGAVKLWDVMKGEFIRDLVRLSSGGSGGCIWRLKATNNLLACAAGSRNGTEDTKKWA</sequence>
<dbReference type="InterPro" id="IPR020472">
    <property type="entry name" value="WD40_PAC1"/>
</dbReference>
<dbReference type="InterPro" id="IPR015943">
    <property type="entry name" value="WD40/YVTN_repeat-like_dom_sf"/>
</dbReference>
<dbReference type="EMBL" id="KE125260">
    <property type="protein sequence ID" value="EPB69721.1"/>
    <property type="molecule type" value="Genomic_DNA"/>
</dbReference>
<reference evidence="5 6" key="1">
    <citation type="submission" date="2013-05" db="EMBL/GenBank/DDBJ databases">
        <title>Draft genome of the parasitic nematode Anyclostoma ceylanicum.</title>
        <authorList>
            <person name="Mitreva M."/>
        </authorList>
    </citation>
    <scope>NUCLEOTIDE SEQUENCE [LARGE SCALE GENOMIC DNA]</scope>
</reference>
<dbReference type="SUPFAM" id="SSF50978">
    <property type="entry name" value="WD40 repeat-like"/>
    <property type="match status" value="1"/>
</dbReference>
<dbReference type="GO" id="GO:0043130">
    <property type="term" value="F:ubiquitin binding"/>
    <property type="evidence" value="ECO:0007669"/>
    <property type="project" value="TreeGrafter"/>
</dbReference>
<evidence type="ECO:0000256" key="1">
    <source>
        <dbReference type="ARBA" id="ARBA00022490"/>
    </source>
</evidence>
<evidence type="ECO:0000256" key="3">
    <source>
        <dbReference type="ARBA" id="ARBA00022737"/>
    </source>
</evidence>
<dbReference type="GO" id="GO:0043161">
    <property type="term" value="P:proteasome-mediated ubiquitin-dependent protein catabolic process"/>
    <property type="evidence" value="ECO:0007669"/>
    <property type="project" value="TreeGrafter"/>
</dbReference>
<dbReference type="PANTHER" id="PTHR19849">
    <property type="entry name" value="PHOSPHOLIPASE A-2-ACTIVATING PROTEIN"/>
    <property type="match status" value="1"/>
</dbReference>